<evidence type="ECO:0000256" key="3">
    <source>
        <dbReference type="ARBA" id="ARBA00023125"/>
    </source>
</evidence>
<keyword evidence="5 6" id="KW-0539">Nucleus</keyword>
<dbReference type="AlphaFoldDB" id="A0A9D5B8I1"/>
<comment type="domain">
    <text evidence="6">The PPC domain mediates interactions between AHL proteins.</text>
</comment>
<dbReference type="PROSITE" id="PS51742">
    <property type="entry name" value="PPC"/>
    <property type="match status" value="1"/>
</dbReference>
<evidence type="ECO:0000256" key="2">
    <source>
        <dbReference type="ARBA" id="ARBA00023015"/>
    </source>
</evidence>
<dbReference type="CDD" id="cd11378">
    <property type="entry name" value="DUF296"/>
    <property type="match status" value="1"/>
</dbReference>
<evidence type="ECO:0000256" key="4">
    <source>
        <dbReference type="ARBA" id="ARBA00023163"/>
    </source>
</evidence>
<feature type="non-terminal residue" evidence="10">
    <location>
        <position position="461"/>
    </location>
</feature>
<protein>
    <recommendedName>
        <fullName evidence="6">AT-hook motif nuclear-localized protein</fullName>
    </recommendedName>
</protein>
<dbReference type="Pfam" id="PF03479">
    <property type="entry name" value="PCC"/>
    <property type="match status" value="1"/>
</dbReference>
<feature type="compositionally biased region" description="Basic residues" evidence="7">
    <location>
        <begin position="239"/>
        <end position="254"/>
    </location>
</feature>
<dbReference type="InterPro" id="IPR017956">
    <property type="entry name" value="AT_hook_DNA-bd_motif"/>
</dbReference>
<evidence type="ECO:0000313" key="11">
    <source>
        <dbReference type="Proteomes" id="UP001058974"/>
    </source>
</evidence>
<dbReference type="InterPro" id="IPR039605">
    <property type="entry name" value="AHL"/>
</dbReference>
<comment type="function">
    <text evidence="1 6">Transcription factor that specifically binds AT-rich DNA sequences related to the nuclear matrix attachment regions (MARs).</text>
</comment>
<dbReference type="Gene3D" id="3.30.1330.80">
    <property type="entry name" value="Hypothetical protein, similar to alpha- acetolactate decarboxylase, domain 2"/>
    <property type="match status" value="1"/>
</dbReference>
<feature type="compositionally biased region" description="Low complexity" evidence="7">
    <location>
        <begin position="405"/>
        <end position="420"/>
    </location>
</feature>
<keyword evidence="2 6" id="KW-0805">Transcription regulation</keyword>
<evidence type="ECO:0000313" key="10">
    <source>
        <dbReference type="EMBL" id="KAI5439552.1"/>
    </source>
</evidence>
<keyword evidence="8" id="KW-0472">Membrane</keyword>
<dbReference type="SUPFAM" id="SSF117856">
    <property type="entry name" value="AF0104/ALDC/Ptd012-like"/>
    <property type="match status" value="1"/>
</dbReference>
<keyword evidence="8" id="KW-0812">Transmembrane</keyword>
<keyword evidence="11" id="KW-1185">Reference proteome</keyword>
<keyword evidence="3 6" id="KW-0238">DNA-binding</keyword>
<feature type="compositionally biased region" description="Polar residues" evidence="7">
    <location>
        <begin position="385"/>
        <end position="399"/>
    </location>
</feature>
<gene>
    <name evidence="10" type="ORF">KIW84_025084</name>
</gene>
<evidence type="ECO:0000256" key="7">
    <source>
        <dbReference type="SAM" id="MobiDB-lite"/>
    </source>
</evidence>
<dbReference type="InterPro" id="IPR005175">
    <property type="entry name" value="PPC_dom"/>
</dbReference>
<feature type="domain" description="PPC" evidence="9">
    <location>
        <begin position="260"/>
        <end position="399"/>
    </location>
</feature>
<feature type="transmembrane region" description="Helical" evidence="8">
    <location>
        <begin position="36"/>
        <end position="55"/>
    </location>
</feature>
<comment type="subcellular location">
    <subcellularLocation>
        <location evidence="6">Nucleus</location>
    </subcellularLocation>
</comment>
<dbReference type="Gramene" id="Psat02G0508400-T1">
    <property type="protein sequence ID" value="KAI5439552.1"/>
    <property type="gene ID" value="KIW84_025084"/>
</dbReference>
<keyword evidence="4 6" id="KW-0804">Transcription</keyword>
<feature type="region of interest" description="Disordered" evidence="7">
    <location>
        <begin position="383"/>
        <end position="441"/>
    </location>
</feature>
<evidence type="ECO:0000256" key="1">
    <source>
        <dbReference type="ARBA" id="ARBA00003687"/>
    </source>
</evidence>
<organism evidence="10 11">
    <name type="scientific">Pisum sativum</name>
    <name type="common">Garden pea</name>
    <name type="synonym">Lathyrus oleraceus</name>
    <dbReference type="NCBI Taxonomy" id="3888"/>
    <lineage>
        <taxon>Eukaryota</taxon>
        <taxon>Viridiplantae</taxon>
        <taxon>Streptophyta</taxon>
        <taxon>Embryophyta</taxon>
        <taxon>Tracheophyta</taxon>
        <taxon>Spermatophyta</taxon>
        <taxon>Magnoliopsida</taxon>
        <taxon>eudicotyledons</taxon>
        <taxon>Gunneridae</taxon>
        <taxon>Pentapetalae</taxon>
        <taxon>rosids</taxon>
        <taxon>fabids</taxon>
        <taxon>Fabales</taxon>
        <taxon>Fabaceae</taxon>
        <taxon>Papilionoideae</taxon>
        <taxon>50 kb inversion clade</taxon>
        <taxon>NPAAA clade</taxon>
        <taxon>Hologalegina</taxon>
        <taxon>IRL clade</taxon>
        <taxon>Fabeae</taxon>
        <taxon>Lathyrus</taxon>
    </lineage>
</organism>
<dbReference type="GO" id="GO:0003680">
    <property type="term" value="F:minor groove of adenine-thymine-rich DNA binding"/>
    <property type="evidence" value="ECO:0007669"/>
    <property type="project" value="UniProtKB-UniRule"/>
</dbReference>
<name>A0A9D5B8I1_PEA</name>
<dbReference type="EMBL" id="JAMSHJ010000002">
    <property type="protein sequence ID" value="KAI5439552.1"/>
    <property type="molecule type" value="Genomic_DNA"/>
</dbReference>
<evidence type="ECO:0000256" key="6">
    <source>
        <dbReference type="RuleBase" id="RU367031"/>
    </source>
</evidence>
<dbReference type="Proteomes" id="UP001058974">
    <property type="component" value="Chromosome 2"/>
</dbReference>
<keyword evidence="8" id="KW-1133">Transmembrane helix</keyword>
<evidence type="ECO:0000256" key="5">
    <source>
        <dbReference type="ARBA" id="ARBA00023242"/>
    </source>
</evidence>
<reference evidence="10 11" key="1">
    <citation type="journal article" date="2022" name="Nat. Genet.">
        <title>Improved pea reference genome and pan-genome highlight genomic features and evolutionary characteristics.</title>
        <authorList>
            <person name="Yang T."/>
            <person name="Liu R."/>
            <person name="Luo Y."/>
            <person name="Hu S."/>
            <person name="Wang D."/>
            <person name="Wang C."/>
            <person name="Pandey M.K."/>
            <person name="Ge S."/>
            <person name="Xu Q."/>
            <person name="Li N."/>
            <person name="Li G."/>
            <person name="Huang Y."/>
            <person name="Saxena R.K."/>
            <person name="Ji Y."/>
            <person name="Li M."/>
            <person name="Yan X."/>
            <person name="He Y."/>
            <person name="Liu Y."/>
            <person name="Wang X."/>
            <person name="Xiang C."/>
            <person name="Varshney R.K."/>
            <person name="Ding H."/>
            <person name="Gao S."/>
            <person name="Zong X."/>
        </authorList>
    </citation>
    <scope>NUCLEOTIDE SEQUENCE [LARGE SCALE GENOMIC DNA]</scope>
    <source>
        <strain evidence="10 11">cv. Zhongwan 6</strain>
    </source>
</reference>
<dbReference type="GO" id="GO:0005634">
    <property type="term" value="C:nucleus"/>
    <property type="evidence" value="ECO:0007669"/>
    <property type="project" value="UniProtKB-SubCell"/>
</dbReference>
<evidence type="ECO:0000259" key="9">
    <source>
        <dbReference type="PROSITE" id="PS51742"/>
    </source>
</evidence>
<dbReference type="PANTHER" id="PTHR31500:SF51">
    <property type="entry name" value="AT-HOOK MOTIF NUCLEAR-LOCALIZED PROTEIN 8"/>
    <property type="match status" value="1"/>
</dbReference>
<dbReference type="PANTHER" id="PTHR31500">
    <property type="entry name" value="AT-HOOK MOTIF NUCLEAR-LOCALIZED PROTEIN 9"/>
    <property type="match status" value="1"/>
</dbReference>
<proteinExistence type="predicted"/>
<dbReference type="SMART" id="SM00384">
    <property type="entry name" value="AT_hook"/>
    <property type="match status" value="2"/>
</dbReference>
<sequence length="461" mass="49554">KNKIQNLPFLYSLPSSSVIEFSLLHHRRRHHHHHHFYLQLLSSLYIYIHTVSFSFFQYHSFLYSLVSLLHCVFAFGFMDSREPPQPPHHPHGHHFQPPSNVVLMGPNPFTNTAPTTMMAPATARFPLFNVNANPANPANPPPHSEPFTTTTTITTVNTTTNTTTTVPPTLVPCVAGTTVPPTLVPCVAGSSESFKKKRGRPRKYFPDDSTALGLGSGSGSGSGSGQALAMTSPDSSTAKKSKRGRGRPRGSVKKKLGDDGSVFRPHVIMVNHGEDIFKKVMAFSQERAGSDTEMCVVSAEGLIGTVALHQAGSIVVFEGQFEIISLSAQLVESDDGSGLKRMSNLKISVGGPDSRLLGGVVADKLVAASTVKVIMGCFNLDGKKTSSNNQKSGPSSTPPSHFAASGTPTSPTSQGPSSESSGDHENSPFTQGPGVYNNASQVDQNMMMFHHPQVWARQTQQ</sequence>
<comment type="caution">
    <text evidence="10">The sequence shown here is derived from an EMBL/GenBank/DDBJ whole genome shotgun (WGS) entry which is preliminary data.</text>
</comment>
<feature type="region of interest" description="Disordered" evidence="7">
    <location>
        <begin position="192"/>
        <end position="258"/>
    </location>
</feature>
<evidence type="ECO:0000256" key="8">
    <source>
        <dbReference type="SAM" id="Phobius"/>
    </source>
</evidence>
<accession>A0A9D5B8I1</accession>
<feature type="compositionally biased region" description="Gly residues" evidence="7">
    <location>
        <begin position="214"/>
        <end position="224"/>
    </location>
</feature>